<proteinExistence type="predicted"/>
<keyword evidence="4" id="KW-1185">Reference proteome</keyword>
<dbReference type="InterPro" id="IPR007844">
    <property type="entry name" value="AsmA"/>
</dbReference>
<gene>
    <name evidence="3" type="ORF">JMJ54_09910</name>
</gene>
<sequence>MTLLIGIVPYFVEATLVRDALTSQIASETRRSLIVAGKARFVLLPRPAVTLSDVTLTQPDSKQRFVHAERVRVRLALWPLLRGKPVIDQVDFDDPELQFERFADGTYNFEDLLAKPDHPRRVEFRIDALHFERAKLVYRDALIGVGGTVSALDFSLDNLADPKNGRFTAEGKLSIGDGKTPWWSGSVEASAAMRYTETDRRLSVADLRFELKQQGASKPGVDIAASGLTAVGNLVYGWQPLRLTGGELKINGYGRRAGQDWQGELNLPSLKVTENTMSLDQPRLAVRMQSPRSRFATGISVPQLSGTLQGLMRADKAKINIELVTPQQTLALNFVSPLELYSGTLARLPGYNLSGQYGNKALPRGAIPFELAGNAALNLRNETIRLDSQGALDHAPFKATFSVDDFVSPRYGFNVDLAQLDLTPYLPAVAAGAKNVSATTPMDFQWLDRLDAQGQLKIGELTMNKLHFNDIALGFAAKNHKLALDPLAANVYGGQLSGRLEIDNGRGKPRWHASQRLTNMNINMLLTDLLDTSRFEGRGHLNLDVSAVGDTLADLRKTSGGNVRVQLSKGSVRGIDIEALLRTASRQIKAMNGEVTQLPNLEARTRFSELNATLQLKHGVATNNDLLVRAGVLRLAGGGTIDLGAGMVDYQLKASANPDVPELKGIVGLTLPIEFSGPLNAPTYHVDYTSLKNQLLERQKAEEEAKLKAHEAEVARKAAAAKAAEKAAKKAKPSGKTPAKATAPDTKAKR</sequence>
<dbReference type="PANTHER" id="PTHR30441:SF4">
    <property type="entry name" value="PROTEIN ASMA"/>
    <property type="match status" value="1"/>
</dbReference>
<reference evidence="3 4" key="1">
    <citation type="submission" date="2021-01" db="EMBL/GenBank/DDBJ databases">
        <title>Draft Genome Sequence and Polyhydroxyalkanoate Biosynthetic Potential of Jeongeupia naejangsanensis Type Strain DSM 24253.</title>
        <authorList>
            <person name="Turrini P."/>
            <person name="Artuso I."/>
            <person name="Lugli G.A."/>
            <person name="Frangipani E."/>
            <person name="Ventura M."/>
            <person name="Visca P."/>
        </authorList>
    </citation>
    <scope>NUCLEOTIDE SEQUENCE [LARGE SCALE GENOMIC DNA]</scope>
    <source>
        <strain evidence="3 4">DSM 24253</strain>
    </source>
</reference>
<organism evidence="3 4">
    <name type="scientific">Jeongeupia naejangsanensis</name>
    <dbReference type="NCBI Taxonomy" id="613195"/>
    <lineage>
        <taxon>Bacteria</taxon>
        <taxon>Pseudomonadati</taxon>
        <taxon>Pseudomonadota</taxon>
        <taxon>Betaproteobacteria</taxon>
        <taxon>Neisseriales</taxon>
        <taxon>Chitinibacteraceae</taxon>
        <taxon>Jeongeupia</taxon>
    </lineage>
</organism>
<dbReference type="Pfam" id="PF05359">
    <property type="entry name" value="DUF748"/>
    <property type="match status" value="1"/>
</dbReference>
<evidence type="ECO:0000259" key="2">
    <source>
        <dbReference type="Pfam" id="PF05170"/>
    </source>
</evidence>
<feature type="compositionally biased region" description="Low complexity" evidence="1">
    <location>
        <begin position="734"/>
        <end position="750"/>
    </location>
</feature>
<protein>
    <submittedName>
        <fullName evidence="3">AsmA family protein</fullName>
    </submittedName>
</protein>
<feature type="region of interest" description="Disordered" evidence="1">
    <location>
        <begin position="718"/>
        <end position="750"/>
    </location>
</feature>
<dbReference type="InterPro" id="IPR052894">
    <property type="entry name" value="AsmA-related"/>
</dbReference>
<dbReference type="EMBL" id="JAESND010000004">
    <property type="protein sequence ID" value="MBM3116149.1"/>
    <property type="molecule type" value="Genomic_DNA"/>
</dbReference>
<evidence type="ECO:0000256" key="1">
    <source>
        <dbReference type="SAM" id="MobiDB-lite"/>
    </source>
</evidence>
<dbReference type="PANTHER" id="PTHR30441">
    <property type="entry name" value="DUF748 DOMAIN-CONTAINING PROTEIN"/>
    <property type="match status" value="1"/>
</dbReference>
<accession>A0ABS2BMY3</accession>
<dbReference type="Pfam" id="PF05170">
    <property type="entry name" value="AsmA"/>
    <property type="match status" value="1"/>
</dbReference>
<evidence type="ECO:0000313" key="3">
    <source>
        <dbReference type="EMBL" id="MBM3116149.1"/>
    </source>
</evidence>
<evidence type="ECO:0000313" key="4">
    <source>
        <dbReference type="Proteomes" id="UP000809431"/>
    </source>
</evidence>
<name>A0ABS2BMY3_9NEIS</name>
<comment type="caution">
    <text evidence="3">The sequence shown here is derived from an EMBL/GenBank/DDBJ whole genome shotgun (WGS) entry which is preliminary data.</text>
</comment>
<dbReference type="Proteomes" id="UP000809431">
    <property type="component" value="Unassembled WGS sequence"/>
</dbReference>
<dbReference type="InterPro" id="IPR008023">
    <property type="entry name" value="DUF748"/>
</dbReference>
<feature type="domain" description="AsmA" evidence="2">
    <location>
        <begin position="432"/>
        <end position="626"/>
    </location>
</feature>